<feature type="transmembrane region" description="Helical" evidence="1">
    <location>
        <begin position="58"/>
        <end position="76"/>
    </location>
</feature>
<sequence length="148" mass="16169">MSISAIVDTGYRLHPHDLGGRARTVTVVNVSFQGVETLAPVLHLAETPKRLVLTPDQIAVLITLSGSLVPSTWIGLTVELHPTVVDGQERIEIRPARGRRIRPWQPPPPQPAHSGWPVVVLVLLVALVLAALFLRETGITLDELLRLL</sequence>
<dbReference type="AlphaFoldDB" id="A0A540V8R1"/>
<protein>
    <submittedName>
        <fullName evidence="2">Uncharacterized protein</fullName>
    </submittedName>
</protein>
<keyword evidence="1" id="KW-0472">Membrane</keyword>
<proteinExistence type="predicted"/>
<comment type="caution">
    <text evidence="2">The sequence shown here is derived from an EMBL/GenBank/DDBJ whole genome shotgun (WGS) entry which is preliminary data.</text>
</comment>
<dbReference type="Proteomes" id="UP000317371">
    <property type="component" value="Unassembled WGS sequence"/>
</dbReference>
<accession>A0A540V8R1</accession>
<reference evidence="2 3" key="1">
    <citation type="submission" date="2019-06" db="EMBL/GenBank/DDBJ databases">
        <title>Genome sequence of Litorilinea aerophila BAA-2444.</title>
        <authorList>
            <person name="Maclea K.S."/>
            <person name="Maurais E.G."/>
            <person name="Iannazzi L.C."/>
        </authorList>
    </citation>
    <scope>NUCLEOTIDE SEQUENCE [LARGE SCALE GENOMIC DNA]</scope>
    <source>
        <strain evidence="2 3">ATCC BAA-2444</strain>
    </source>
</reference>
<evidence type="ECO:0000256" key="1">
    <source>
        <dbReference type="SAM" id="Phobius"/>
    </source>
</evidence>
<evidence type="ECO:0000313" key="3">
    <source>
        <dbReference type="Proteomes" id="UP000317371"/>
    </source>
</evidence>
<keyword evidence="1" id="KW-0812">Transmembrane</keyword>
<dbReference type="InParanoid" id="A0A540V8R1"/>
<keyword evidence="3" id="KW-1185">Reference proteome</keyword>
<feature type="transmembrane region" description="Helical" evidence="1">
    <location>
        <begin position="114"/>
        <end position="134"/>
    </location>
</feature>
<dbReference type="RefSeq" id="WP_141612503.1">
    <property type="nucleotide sequence ID" value="NZ_VIGC02000051.1"/>
</dbReference>
<name>A0A540V8R1_9CHLR</name>
<organism evidence="2 3">
    <name type="scientific">Litorilinea aerophila</name>
    <dbReference type="NCBI Taxonomy" id="1204385"/>
    <lineage>
        <taxon>Bacteria</taxon>
        <taxon>Bacillati</taxon>
        <taxon>Chloroflexota</taxon>
        <taxon>Caldilineae</taxon>
        <taxon>Caldilineales</taxon>
        <taxon>Caldilineaceae</taxon>
        <taxon>Litorilinea</taxon>
    </lineage>
</organism>
<gene>
    <name evidence="2" type="ORF">FKZ61_22860</name>
</gene>
<keyword evidence="1" id="KW-1133">Transmembrane helix</keyword>
<dbReference type="EMBL" id="VIGC01000051">
    <property type="protein sequence ID" value="TQE93101.1"/>
    <property type="molecule type" value="Genomic_DNA"/>
</dbReference>
<evidence type="ECO:0000313" key="2">
    <source>
        <dbReference type="EMBL" id="TQE93101.1"/>
    </source>
</evidence>